<organism evidence="1 2">
    <name type="scientific">Pelotomaculum propionicicum</name>
    <dbReference type="NCBI Taxonomy" id="258475"/>
    <lineage>
        <taxon>Bacteria</taxon>
        <taxon>Bacillati</taxon>
        <taxon>Bacillota</taxon>
        <taxon>Clostridia</taxon>
        <taxon>Eubacteriales</taxon>
        <taxon>Desulfotomaculaceae</taxon>
        <taxon>Pelotomaculum</taxon>
    </lineage>
</organism>
<comment type="caution">
    <text evidence="1">The sequence shown here is derived from an EMBL/GenBank/DDBJ whole genome shotgun (WGS) entry which is preliminary data.</text>
</comment>
<name>A0A4Y7RS15_9FIRM</name>
<reference evidence="1 2" key="1">
    <citation type="journal article" date="2018" name="Environ. Microbiol.">
        <title>Novel energy conservation strategies and behaviour of Pelotomaculum schinkii driving syntrophic propionate catabolism.</title>
        <authorList>
            <person name="Hidalgo-Ahumada C.A.P."/>
            <person name="Nobu M.K."/>
            <person name="Narihiro T."/>
            <person name="Tamaki H."/>
            <person name="Liu W.T."/>
            <person name="Kamagata Y."/>
            <person name="Stams A.J.M."/>
            <person name="Imachi H."/>
            <person name="Sousa D.Z."/>
        </authorList>
    </citation>
    <scope>NUCLEOTIDE SEQUENCE [LARGE SCALE GENOMIC DNA]</scope>
    <source>
        <strain evidence="1 2">MGP</strain>
    </source>
</reference>
<keyword evidence="2" id="KW-1185">Reference proteome</keyword>
<dbReference type="AlphaFoldDB" id="A0A4Y7RS15"/>
<evidence type="ECO:0000313" key="1">
    <source>
        <dbReference type="EMBL" id="TEB11663.1"/>
    </source>
</evidence>
<proteinExistence type="predicted"/>
<sequence>MSIEAYTYREEMLDLREKLLDAEMQRINGAKTECLWGRRYSND</sequence>
<evidence type="ECO:0000313" key="2">
    <source>
        <dbReference type="Proteomes" id="UP000297597"/>
    </source>
</evidence>
<dbReference type="EMBL" id="QFFZ01000012">
    <property type="protein sequence ID" value="TEB11663.1"/>
    <property type="molecule type" value="Genomic_DNA"/>
</dbReference>
<dbReference type="Proteomes" id="UP000297597">
    <property type="component" value="Unassembled WGS sequence"/>
</dbReference>
<accession>A0A4Y7RS15</accession>
<gene>
    <name evidence="1" type="ORF">Pmgp_01459</name>
</gene>
<protein>
    <submittedName>
        <fullName evidence="1">Uncharacterized protein</fullName>
    </submittedName>
</protein>